<protein>
    <submittedName>
        <fullName evidence="1">Uncharacterized protein</fullName>
    </submittedName>
</protein>
<dbReference type="EMBL" id="MU859329">
    <property type="protein sequence ID" value="KAK3947634.1"/>
    <property type="molecule type" value="Genomic_DNA"/>
</dbReference>
<organism evidence="1 2">
    <name type="scientific">Pseudoneurospora amorphoporcata</name>
    <dbReference type="NCBI Taxonomy" id="241081"/>
    <lineage>
        <taxon>Eukaryota</taxon>
        <taxon>Fungi</taxon>
        <taxon>Dikarya</taxon>
        <taxon>Ascomycota</taxon>
        <taxon>Pezizomycotina</taxon>
        <taxon>Sordariomycetes</taxon>
        <taxon>Sordariomycetidae</taxon>
        <taxon>Sordariales</taxon>
        <taxon>Sordariaceae</taxon>
        <taxon>Pseudoneurospora</taxon>
    </lineage>
</organism>
<keyword evidence="2" id="KW-1185">Reference proteome</keyword>
<accession>A0AAN6NKR4</accession>
<evidence type="ECO:0000313" key="1">
    <source>
        <dbReference type="EMBL" id="KAK3947634.1"/>
    </source>
</evidence>
<proteinExistence type="predicted"/>
<sequence length="84" mass="9937">MSIISGRLLWLHRSQLGRLSLMLILLSFEQYWWSFPSFIQPGNCRYDPKKLGDNPKWESSLKRIGYLEPLRPFNSFCPLVPTQH</sequence>
<evidence type="ECO:0000313" key="2">
    <source>
        <dbReference type="Proteomes" id="UP001303222"/>
    </source>
</evidence>
<name>A0AAN6NKR4_9PEZI</name>
<dbReference type="Proteomes" id="UP001303222">
    <property type="component" value="Unassembled WGS sequence"/>
</dbReference>
<reference evidence="1" key="2">
    <citation type="submission" date="2023-06" db="EMBL/GenBank/DDBJ databases">
        <authorList>
            <consortium name="Lawrence Berkeley National Laboratory"/>
            <person name="Mondo S.J."/>
            <person name="Hensen N."/>
            <person name="Bonometti L."/>
            <person name="Westerberg I."/>
            <person name="Brannstrom I.O."/>
            <person name="Guillou S."/>
            <person name="Cros-Aarteil S."/>
            <person name="Calhoun S."/>
            <person name="Haridas S."/>
            <person name="Kuo A."/>
            <person name="Pangilinan J."/>
            <person name="Riley R."/>
            <person name="Labutti K."/>
            <person name="Andreopoulos B."/>
            <person name="Lipzen A."/>
            <person name="Chen C."/>
            <person name="Yanf M."/>
            <person name="Daum C."/>
            <person name="Ng V."/>
            <person name="Clum A."/>
            <person name="Steindorff A."/>
            <person name="Ohm R."/>
            <person name="Martin F."/>
            <person name="Silar P."/>
            <person name="Natvig D."/>
            <person name="Lalanne C."/>
            <person name="Gautier V."/>
            <person name="Ament-Velasquez S.L."/>
            <person name="Kruys A."/>
            <person name="Hutchinson M.I."/>
            <person name="Powell A.J."/>
            <person name="Barry K."/>
            <person name="Miller A.N."/>
            <person name="Grigoriev I.V."/>
            <person name="Debuchy R."/>
            <person name="Gladieux P."/>
            <person name="Thoren M.H."/>
            <person name="Johannesson H."/>
        </authorList>
    </citation>
    <scope>NUCLEOTIDE SEQUENCE</scope>
    <source>
        <strain evidence="1">CBS 626.80</strain>
    </source>
</reference>
<gene>
    <name evidence="1" type="ORF">QBC32DRAFT_79190</name>
</gene>
<comment type="caution">
    <text evidence="1">The sequence shown here is derived from an EMBL/GenBank/DDBJ whole genome shotgun (WGS) entry which is preliminary data.</text>
</comment>
<dbReference type="AlphaFoldDB" id="A0AAN6NKR4"/>
<reference evidence="1" key="1">
    <citation type="journal article" date="2023" name="Mol. Phylogenet. Evol.">
        <title>Genome-scale phylogeny and comparative genomics of the fungal order Sordariales.</title>
        <authorList>
            <person name="Hensen N."/>
            <person name="Bonometti L."/>
            <person name="Westerberg I."/>
            <person name="Brannstrom I.O."/>
            <person name="Guillou S."/>
            <person name="Cros-Aarteil S."/>
            <person name="Calhoun S."/>
            <person name="Haridas S."/>
            <person name="Kuo A."/>
            <person name="Mondo S."/>
            <person name="Pangilinan J."/>
            <person name="Riley R."/>
            <person name="LaButti K."/>
            <person name="Andreopoulos B."/>
            <person name="Lipzen A."/>
            <person name="Chen C."/>
            <person name="Yan M."/>
            <person name="Daum C."/>
            <person name="Ng V."/>
            <person name="Clum A."/>
            <person name="Steindorff A."/>
            <person name="Ohm R.A."/>
            <person name="Martin F."/>
            <person name="Silar P."/>
            <person name="Natvig D.O."/>
            <person name="Lalanne C."/>
            <person name="Gautier V."/>
            <person name="Ament-Velasquez S.L."/>
            <person name="Kruys A."/>
            <person name="Hutchinson M.I."/>
            <person name="Powell A.J."/>
            <person name="Barry K."/>
            <person name="Miller A.N."/>
            <person name="Grigoriev I.V."/>
            <person name="Debuchy R."/>
            <person name="Gladieux P."/>
            <person name="Hiltunen Thoren M."/>
            <person name="Johannesson H."/>
        </authorList>
    </citation>
    <scope>NUCLEOTIDE SEQUENCE</scope>
    <source>
        <strain evidence="1">CBS 626.80</strain>
    </source>
</reference>